<feature type="transmembrane region" description="Helical" evidence="1">
    <location>
        <begin position="91"/>
        <end position="111"/>
    </location>
</feature>
<protein>
    <recommendedName>
        <fullName evidence="4">DUF2834 domain-containing protein</fullName>
    </recommendedName>
</protein>
<dbReference type="PhylomeDB" id="S0F3N9"/>
<dbReference type="AlphaFoldDB" id="S0F3N9"/>
<keyword evidence="1" id="KW-0472">Membrane</keyword>
<dbReference type="Gramene" id="CDF77579">
    <property type="protein sequence ID" value="CDF77579"/>
    <property type="gene ID" value="CHC_T00000603001"/>
</dbReference>
<evidence type="ECO:0000313" key="2">
    <source>
        <dbReference type="EMBL" id="CDF77579.1"/>
    </source>
</evidence>
<dbReference type="KEGG" id="ccp:CHC_T00000603001"/>
<dbReference type="GeneID" id="17325796"/>
<organism evidence="2 3">
    <name type="scientific">Chondrus crispus</name>
    <name type="common">Carrageen Irish moss</name>
    <name type="synonym">Polymorpha crispa</name>
    <dbReference type="NCBI Taxonomy" id="2769"/>
    <lineage>
        <taxon>Eukaryota</taxon>
        <taxon>Rhodophyta</taxon>
        <taxon>Florideophyceae</taxon>
        <taxon>Rhodymeniophycidae</taxon>
        <taxon>Gigartinales</taxon>
        <taxon>Gigartinaceae</taxon>
        <taxon>Chondrus</taxon>
    </lineage>
</organism>
<evidence type="ECO:0000313" key="3">
    <source>
        <dbReference type="Proteomes" id="UP000012073"/>
    </source>
</evidence>
<feature type="transmembrane region" description="Helical" evidence="1">
    <location>
        <begin position="46"/>
        <end position="64"/>
    </location>
</feature>
<feature type="transmembrane region" description="Helical" evidence="1">
    <location>
        <begin position="177"/>
        <end position="197"/>
    </location>
</feature>
<proteinExistence type="predicted"/>
<reference evidence="3" key="1">
    <citation type="journal article" date="2013" name="Proc. Natl. Acad. Sci. U.S.A.">
        <title>Genome structure and metabolic features in the red seaweed Chondrus crispus shed light on evolution of the Archaeplastida.</title>
        <authorList>
            <person name="Collen J."/>
            <person name="Porcel B."/>
            <person name="Carre W."/>
            <person name="Ball S.G."/>
            <person name="Chaparro C."/>
            <person name="Tonon T."/>
            <person name="Barbeyron T."/>
            <person name="Michel G."/>
            <person name="Noel B."/>
            <person name="Valentin K."/>
            <person name="Elias M."/>
            <person name="Artiguenave F."/>
            <person name="Arun A."/>
            <person name="Aury J.M."/>
            <person name="Barbosa-Neto J.F."/>
            <person name="Bothwell J.H."/>
            <person name="Bouget F.Y."/>
            <person name="Brillet L."/>
            <person name="Cabello-Hurtado F."/>
            <person name="Capella-Gutierrez S."/>
            <person name="Charrier B."/>
            <person name="Cladiere L."/>
            <person name="Cock J.M."/>
            <person name="Coelho S.M."/>
            <person name="Colleoni C."/>
            <person name="Czjzek M."/>
            <person name="Da Silva C."/>
            <person name="Delage L."/>
            <person name="Denoeud F."/>
            <person name="Deschamps P."/>
            <person name="Dittami S.M."/>
            <person name="Gabaldon T."/>
            <person name="Gachon C.M."/>
            <person name="Groisillier A."/>
            <person name="Herve C."/>
            <person name="Jabbari K."/>
            <person name="Katinka M."/>
            <person name="Kloareg B."/>
            <person name="Kowalczyk N."/>
            <person name="Labadie K."/>
            <person name="Leblanc C."/>
            <person name="Lopez P.J."/>
            <person name="McLachlan D.H."/>
            <person name="Meslet-Cladiere L."/>
            <person name="Moustafa A."/>
            <person name="Nehr Z."/>
            <person name="Nyvall Collen P."/>
            <person name="Panaud O."/>
            <person name="Partensky F."/>
            <person name="Poulain J."/>
            <person name="Rensing S.A."/>
            <person name="Rousvoal S."/>
            <person name="Samson G."/>
            <person name="Symeonidi A."/>
            <person name="Weissenbach J."/>
            <person name="Zambounis A."/>
            <person name="Wincker P."/>
            <person name="Boyen C."/>
        </authorList>
    </citation>
    <scope>NUCLEOTIDE SEQUENCE [LARGE SCALE GENOMIC DNA]</scope>
    <source>
        <strain evidence="3">cv. Stackhouse</strain>
    </source>
</reference>
<dbReference type="PANTHER" id="PTHR36009">
    <property type="match status" value="1"/>
</dbReference>
<accession>S0F3N9</accession>
<evidence type="ECO:0008006" key="4">
    <source>
        <dbReference type="Google" id="ProtNLM"/>
    </source>
</evidence>
<dbReference type="RefSeq" id="XP_005718080.1">
    <property type="nucleotide sequence ID" value="XM_005718023.1"/>
</dbReference>
<dbReference type="OrthoDB" id="5099at2759"/>
<feature type="transmembrane region" description="Helical" evidence="1">
    <location>
        <begin position="139"/>
        <end position="157"/>
    </location>
</feature>
<feature type="transmembrane region" description="Helical" evidence="1">
    <location>
        <begin position="13"/>
        <end position="34"/>
    </location>
</feature>
<dbReference type="PANTHER" id="PTHR36009:SF3">
    <property type="entry name" value="TRANSMEMBRANE PROTEIN"/>
    <property type="match status" value="1"/>
</dbReference>
<sequence length="209" mass="23220">MIISGKLEDVNDVFFAIFNLFGATSVTLAALLNAGASRQKKLRTDLFSIAGLFLGFWSFGPYLFGREYVPKIAREEVYDRGILSRALESKALALATVGYALWAYAFALGFFTPGTLKYHDVLLYATVVDLFRDFSMDRGIFSTCIDFVILNTVIGGPLTEDMSRRGWFREGRNIDSILTALCFLLIPVLGPAVYLLLRPSLPESNSEKS</sequence>
<keyword evidence="1" id="KW-0812">Transmembrane</keyword>
<evidence type="ECO:0000256" key="1">
    <source>
        <dbReference type="SAM" id="Phobius"/>
    </source>
</evidence>
<keyword evidence="1" id="KW-1133">Transmembrane helix</keyword>
<name>S0F3N9_CHOCR</name>
<keyword evidence="3" id="KW-1185">Reference proteome</keyword>
<dbReference type="EMBL" id="HG001902">
    <property type="protein sequence ID" value="CDF77579.1"/>
    <property type="molecule type" value="Genomic_DNA"/>
</dbReference>
<gene>
    <name evidence="2" type="ORF">CHC_T00000603001</name>
</gene>
<dbReference type="Proteomes" id="UP000012073">
    <property type="component" value="Unassembled WGS sequence"/>
</dbReference>